<organism evidence="1 2">
    <name type="scientific">Cnephaeus nilssonii</name>
    <name type="common">Northern bat</name>
    <name type="synonym">Eptesicus nilssonii</name>
    <dbReference type="NCBI Taxonomy" id="3371016"/>
    <lineage>
        <taxon>Eukaryota</taxon>
        <taxon>Metazoa</taxon>
        <taxon>Chordata</taxon>
        <taxon>Craniata</taxon>
        <taxon>Vertebrata</taxon>
        <taxon>Euteleostomi</taxon>
        <taxon>Mammalia</taxon>
        <taxon>Eutheria</taxon>
        <taxon>Laurasiatheria</taxon>
        <taxon>Chiroptera</taxon>
        <taxon>Yangochiroptera</taxon>
        <taxon>Vespertilionidae</taxon>
        <taxon>Cnephaeus</taxon>
    </lineage>
</organism>
<evidence type="ECO:0000313" key="1">
    <source>
        <dbReference type="EMBL" id="KAK1327419.1"/>
    </source>
</evidence>
<comment type="caution">
    <text evidence="1">The sequence shown here is derived from an EMBL/GenBank/DDBJ whole genome shotgun (WGS) entry which is preliminary data.</text>
</comment>
<keyword evidence="2" id="KW-1185">Reference proteome</keyword>
<gene>
    <name evidence="1" type="ORF">QTO34_014180</name>
</gene>
<dbReference type="EMBL" id="JAULJE010000031">
    <property type="protein sequence ID" value="KAK1327419.1"/>
    <property type="molecule type" value="Genomic_DNA"/>
</dbReference>
<reference evidence="1" key="1">
    <citation type="submission" date="2023-06" db="EMBL/GenBank/DDBJ databases">
        <title>Reference genome for the Northern bat (Eptesicus nilssonii), a most northern bat species.</title>
        <authorList>
            <person name="Laine V.N."/>
            <person name="Pulliainen A.T."/>
            <person name="Lilley T.M."/>
        </authorList>
    </citation>
    <scope>NUCLEOTIDE SEQUENCE</scope>
    <source>
        <strain evidence="1">BLF_Eptnil</strain>
        <tissue evidence="1">Kidney</tissue>
    </source>
</reference>
<dbReference type="AlphaFoldDB" id="A0AA40LCU4"/>
<dbReference type="Proteomes" id="UP001177744">
    <property type="component" value="Unassembled WGS sequence"/>
</dbReference>
<evidence type="ECO:0000313" key="2">
    <source>
        <dbReference type="Proteomes" id="UP001177744"/>
    </source>
</evidence>
<proteinExistence type="predicted"/>
<protein>
    <submittedName>
        <fullName evidence="1">Uncharacterized protein</fullName>
    </submittedName>
</protein>
<sequence length="157" mass="17397">MAVKLDGDQTWLHHSQLLHQETAWILATSGLTREIPSLGSTQARRRLDTCRRGTGLQTATTQETGKSSRTTVYMGGQSTPWEMGPGKSQSQVQVTGESEGLTQQGQKFKVLQHHIQVQLSLTLIKEAPFLPGEVQDNVLKGHANLSEWRQLKPELSL</sequence>
<accession>A0AA40LCU4</accession>
<name>A0AA40LCU4_CNENI</name>